<reference evidence="2 3" key="1">
    <citation type="submission" date="2024-01" db="EMBL/GenBank/DDBJ databases">
        <title>The diversity of rhizobia nodulating Mimosa spp. in eleven states of Brazil covering several biomes is determined by host plant, location, and edaphic factors.</title>
        <authorList>
            <person name="Rouws L."/>
            <person name="Barauna A."/>
            <person name="Beukes C."/>
            <person name="De Faria S.M."/>
            <person name="Gross E."/>
            <person name="Dos Reis Junior F.B."/>
            <person name="Simon M."/>
            <person name="Maluk M."/>
            <person name="Odee D.W."/>
            <person name="Kenicer G."/>
            <person name="Young J.P.W."/>
            <person name="Reis V.M."/>
            <person name="Zilli J."/>
            <person name="James E.K."/>
        </authorList>
    </citation>
    <scope>NUCLEOTIDE SEQUENCE [LARGE SCALE GENOMIC DNA]</scope>
    <source>
        <strain evidence="2 3">JHI1651</strain>
    </source>
</reference>
<dbReference type="InterPro" id="IPR029062">
    <property type="entry name" value="Class_I_gatase-like"/>
</dbReference>
<name>A0ABV0EA49_9BURK</name>
<evidence type="ECO:0000313" key="3">
    <source>
        <dbReference type="Proteomes" id="UP001462961"/>
    </source>
</evidence>
<organism evidence="2 3">
    <name type="scientific">Paraburkholderia caribensis</name>
    <dbReference type="NCBI Taxonomy" id="75105"/>
    <lineage>
        <taxon>Bacteria</taxon>
        <taxon>Pseudomonadati</taxon>
        <taxon>Pseudomonadota</taxon>
        <taxon>Betaproteobacteria</taxon>
        <taxon>Burkholderiales</taxon>
        <taxon>Burkholderiaceae</taxon>
        <taxon>Paraburkholderia</taxon>
    </lineage>
</organism>
<dbReference type="CDD" id="cd01653">
    <property type="entry name" value="GATase1"/>
    <property type="match status" value="1"/>
</dbReference>
<dbReference type="Proteomes" id="UP001462961">
    <property type="component" value="Unassembled WGS sequence"/>
</dbReference>
<gene>
    <name evidence="2" type="ORF">VOI32_36710</name>
</gene>
<dbReference type="EMBL" id="JAYLVJ010000077">
    <property type="protein sequence ID" value="MEO1759416.1"/>
    <property type="molecule type" value="Genomic_DNA"/>
</dbReference>
<dbReference type="InterPro" id="IPR046540">
    <property type="entry name" value="DMFA2_C"/>
</dbReference>
<sequence length="335" mass="37233">MPGLSDLKPPSRERFIQLLTARRLSFPDKRGSGLRHFPADSHLTDWLREKGFEYDVITDEDLDAEGVAALTPYDVVITGSHPEYHTRRTIESIIQYREEGGYLIYMGANGFYWKVARPFDQPHMLEIRRAEGGIRAWASEPGEYYQQLDGEYGGMWRRNGIVPQRTGGVGFAVQGAYEGCGYRRTPESYDEDVSWLFEGVTGEKFGNFGLSGGGVAGFELDQVDANLGTPGYVRVVAVSEGHGASFRTVPEEILTWTISAGELPREHNGICAHMVVGEAPAGGGLFAVGSITFVGSLSHSDYNNDVSRIVENCLRRFLKNRQSKKIPTSLQDRRK</sequence>
<accession>A0ABV0EA49</accession>
<dbReference type="SUPFAM" id="SSF52317">
    <property type="entry name" value="Class I glutamine amidotransferase-like"/>
    <property type="match status" value="1"/>
</dbReference>
<dbReference type="RefSeq" id="WP_167538906.1">
    <property type="nucleotide sequence ID" value="NZ_JAYLVJ010000077.1"/>
</dbReference>
<evidence type="ECO:0000259" key="1">
    <source>
        <dbReference type="Pfam" id="PF20254"/>
    </source>
</evidence>
<keyword evidence="3" id="KW-1185">Reference proteome</keyword>
<dbReference type="Gene3D" id="3.40.50.880">
    <property type="match status" value="1"/>
</dbReference>
<feature type="domain" description="N,N-dimethylformamidase beta subunit-like C-terminal" evidence="1">
    <location>
        <begin position="30"/>
        <end position="301"/>
    </location>
</feature>
<dbReference type="Pfam" id="PF20254">
    <property type="entry name" value="DMFA2_C"/>
    <property type="match status" value="1"/>
</dbReference>
<proteinExistence type="predicted"/>
<evidence type="ECO:0000313" key="2">
    <source>
        <dbReference type="EMBL" id="MEO1759416.1"/>
    </source>
</evidence>
<protein>
    <submittedName>
        <fullName evidence="2">DUF5376 domain-containing protein</fullName>
    </submittedName>
</protein>
<comment type="caution">
    <text evidence="2">The sequence shown here is derived from an EMBL/GenBank/DDBJ whole genome shotgun (WGS) entry which is preliminary data.</text>
</comment>